<dbReference type="AlphaFoldDB" id="A0A4Y2J3J7"/>
<protein>
    <submittedName>
        <fullName evidence="1">Uncharacterized protein</fullName>
    </submittedName>
</protein>
<dbReference type="Proteomes" id="UP000499080">
    <property type="component" value="Unassembled WGS sequence"/>
</dbReference>
<name>A0A4Y2J3J7_ARAVE</name>
<accession>A0A4Y2J3J7</accession>
<gene>
    <name evidence="1" type="ORF">AVEN_192180_1</name>
</gene>
<organism evidence="1 2">
    <name type="scientific">Araneus ventricosus</name>
    <name type="common">Orbweaver spider</name>
    <name type="synonym">Epeira ventricosa</name>
    <dbReference type="NCBI Taxonomy" id="182803"/>
    <lineage>
        <taxon>Eukaryota</taxon>
        <taxon>Metazoa</taxon>
        <taxon>Ecdysozoa</taxon>
        <taxon>Arthropoda</taxon>
        <taxon>Chelicerata</taxon>
        <taxon>Arachnida</taxon>
        <taxon>Araneae</taxon>
        <taxon>Araneomorphae</taxon>
        <taxon>Entelegynae</taxon>
        <taxon>Araneoidea</taxon>
        <taxon>Araneidae</taxon>
        <taxon>Araneus</taxon>
    </lineage>
</organism>
<reference evidence="1 2" key="1">
    <citation type="journal article" date="2019" name="Sci. Rep.">
        <title>Orb-weaving spider Araneus ventricosus genome elucidates the spidroin gene catalogue.</title>
        <authorList>
            <person name="Kono N."/>
            <person name="Nakamura H."/>
            <person name="Ohtoshi R."/>
            <person name="Moran D.A.P."/>
            <person name="Shinohara A."/>
            <person name="Yoshida Y."/>
            <person name="Fujiwara M."/>
            <person name="Mori M."/>
            <person name="Tomita M."/>
            <person name="Arakawa K."/>
        </authorList>
    </citation>
    <scope>NUCLEOTIDE SEQUENCE [LARGE SCALE GENOMIC DNA]</scope>
</reference>
<dbReference type="EMBL" id="BGPR01003162">
    <property type="protein sequence ID" value="GBM84465.1"/>
    <property type="molecule type" value="Genomic_DNA"/>
</dbReference>
<keyword evidence="2" id="KW-1185">Reference proteome</keyword>
<evidence type="ECO:0000313" key="2">
    <source>
        <dbReference type="Proteomes" id="UP000499080"/>
    </source>
</evidence>
<comment type="caution">
    <text evidence="1">The sequence shown here is derived from an EMBL/GenBank/DDBJ whole genome shotgun (WGS) entry which is preliminary data.</text>
</comment>
<sequence length="142" mass="15281">MARRNENARILPAVQQKAFHDAVVAASQSFRSSGIQSIERQSAKPFSQSGKQLFQCRKMRSQQIPAQQVSRRTGTLRPLASTALKMGQCAGTIRRHSPRQIAASALLLVPTEAPLPYILPASPVSTTTKPTGTLVSASCLPS</sequence>
<proteinExistence type="predicted"/>
<evidence type="ECO:0000313" key="1">
    <source>
        <dbReference type="EMBL" id="GBM84465.1"/>
    </source>
</evidence>